<evidence type="ECO:0000313" key="5">
    <source>
        <dbReference type="Proteomes" id="UP000639338"/>
    </source>
</evidence>
<protein>
    <recommendedName>
        <fullName evidence="3">DDE Tnp4 domain-containing protein</fullName>
    </recommendedName>
</protein>
<keyword evidence="2" id="KW-0479">Metal-binding</keyword>
<accession>A0A834Y6Z9</accession>
<sequence length="208" mass="23244">MDLEVNVEDNNVDSTVESVFTIDKVDINVNEIVASTSATTPKTEPTSVTSVNSVQATSGDDYFKAVPRATIGVQVSTTDFQPRFMTFIQNERQLSTITGDAIMVDKGFFIDEICAENRWKLVRPPFLSNKKQKLSKAAAVETAQIAKARVHIERYNAKIKTFKIVEDTMPAGLVKYLDDIFLIICATINISSPILKDKHFMKQNEMTE</sequence>
<feature type="domain" description="DDE Tnp4" evidence="3">
    <location>
        <begin position="96"/>
        <end position="187"/>
    </location>
</feature>
<evidence type="ECO:0000256" key="1">
    <source>
        <dbReference type="ARBA" id="ARBA00001968"/>
    </source>
</evidence>
<dbReference type="PANTHER" id="PTHR23080">
    <property type="entry name" value="THAP DOMAIN PROTEIN"/>
    <property type="match status" value="1"/>
</dbReference>
<dbReference type="PANTHER" id="PTHR23080:SF141">
    <property type="entry name" value="TRANSPOSASE HELIX-TURN-HELIX DOMAIN-CONTAINING PROTEIN"/>
    <property type="match status" value="1"/>
</dbReference>
<dbReference type="AlphaFoldDB" id="A0A834Y6Z9"/>
<proteinExistence type="predicted"/>
<dbReference type="EMBL" id="JACMRX010000001">
    <property type="protein sequence ID" value="KAF7997696.1"/>
    <property type="molecule type" value="Genomic_DNA"/>
</dbReference>
<evidence type="ECO:0000256" key="2">
    <source>
        <dbReference type="ARBA" id="ARBA00022723"/>
    </source>
</evidence>
<organism evidence="4 5">
    <name type="scientific">Aphidius gifuensis</name>
    <name type="common">Parasitoid wasp</name>
    <dbReference type="NCBI Taxonomy" id="684658"/>
    <lineage>
        <taxon>Eukaryota</taxon>
        <taxon>Metazoa</taxon>
        <taxon>Ecdysozoa</taxon>
        <taxon>Arthropoda</taxon>
        <taxon>Hexapoda</taxon>
        <taxon>Insecta</taxon>
        <taxon>Pterygota</taxon>
        <taxon>Neoptera</taxon>
        <taxon>Endopterygota</taxon>
        <taxon>Hymenoptera</taxon>
        <taxon>Apocrita</taxon>
        <taxon>Ichneumonoidea</taxon>
        <taxon>Braconidae</taxon>
        <taxon>Aphidiinae</taxon>
        <taxon>Aphidius</taxon>
    </lineage>
</organism>
<dbReference type="Proteomes" id="UP000639338">
    <property type="component" value="Unassembled WGS sequence"/>
</dbReference>
<comment type="cofactor">
    <cofactor evidence="1">
        <name>a divalent metal cation</name>
        <dbReference type="ChEBI" id="CHEBI:60240"/>
    </cofactor>
</comment>
<dbReference type="Pfam" id="PF13359">
    <property type="entry name" value="DDE_Tnp_4"/>
    <property type="match status" value="1"/>
</dbReference>
<keyword evidence="5" id="KW-1185">Reference proteome</keyword>
<evidence type="ECO:0000313" key="4">
    <source>
        <dbReference type="EMBL" id="KAF7997696.1"/>
    </source>
</evidence>
<comment type="caution">
    <text evidence="4">The sequence shown here is derived from an EMBL/GenBank/DDBJ whole genome shotgun (WGS) entry which is preliminary data.</text>
</comment>
<dbReference type="GO" id="GO:0046872">
    <property type="term" value="F:metal ion binding"/>
    <property type="evidence" value="ECO:0007669"/>
    <property type="project" value="UniProtKB-KW"/>
</dbReference>
<reference evidence="4 5" key="1">
    <citation type="submission" date="2020-08" db="EMBL/GenBank/DDBJ databases">
        <title>Aphidius gifuensis genome sequencing and assembly.</title>
        <authorList>
            <person name="Du Z."/>
        </authorList>
    </citation>
    <scope>NUCLEOTIDE SEQUENCE [LARGE SCALE GENOMIC DNA]</scope>
    <source>
        <strain evidence="4">YNYX2018</strain>
        <tissue evidence="4">Adults</tissue>
    </source>
</reference>
<gene>
    <name evidence="4" type="ORF">HCN44_008869</name>
</gene>
<dbReference type="InterPro" id="IPR027806">
    <property type="entry name" value="HARBI1_dom"/>
</dbReference>
<evidence type="ECO:0000259" key="3">
    <source>
        <dbReference type="Pfam" id="PF13359"/>
    </source>
</evidence>
<name>A0A834Y6Z9_APHGI</name>
<dbReference type="OrthoDB" id="6598185at2759"/>